<protein>
    <submittedName>
        <fullName evidence="1">Uncharacterized protein</fullName>
    </submittedName>
</protein>
<dbReference type="EMBL" id="HBIB01023246">
    <property type="protein sequence ID" value="CAE0253017.1"/>
    <property type="molecule type" value="Transcribed_RNA"/>
</dbReference>
<accession>A0A7S3DCD3</accession>
<name>A0A7S3DCD3_9EUKA</name>
<sequence length="120" mass="12746">MSIYSVINLKYVSKSAHGTSEAIPFASPLNVGGIACPESEAIQVDGVRYIKEALHSSLPKGVYFTGKASELISSHSFSNPSNEKIEVSAVYWKGSLIIDGKLEGSESNGRNTVEGKAKLA</sequence>
<evidence type="ECO:0000313" key="1">
    <source>
        <dbReference type="EMBL" id="CAE0253017.1"/>
    </source>
</evidence>
<dbReference type="AlphaFoldDB" id="A0A7S3DCD3"/>
<gene>
    <name evidence="1" type="ORF">PBIL07802_LOCUS15249</name>
</gene>
<organism evidence="1">
    <name type="scientific">Palpitomonas bilix</name>
    <dbReference type="NCBI Taxonomy" id="652834"/>
    <lineage>
        <taxon>Eukaryota</taxon>
        <taxon>Eukaryota incertae sedis</taxon>
    </lineage>
</organism>
<reference evidence="1" key="1">
    <citation type="submission" date="2021-01" db="EMBL/GenBank/DDBJ databases">
        <authorList>
            <person name="Corre E."/>
            <person name="Pelletier E."/>
            <person name="Niang G."/>
            <person name="Scheremetjew M."/>
            <person name="Finn R."/>
            <person name="Kale V."/>
            <person name="Holt S."/>
            <person name="Cochrane G."/>
            <person name="Meng A."/>
            <person name="Brown T."/>
            <person name="Cohen L."/>
        </authorList>
    </citation>
    <scope>NUCLEOTIDE SEQUENCE</scope>
    <source>
        <strain evidence="1">NIES-2562</strain>
    </source>
</reference>
<proteinExistence type="predicted"/>